<dbReference type="Proteomes" id="UP001201163">
    <property type="component" value="Unassembled WGS sequence"/>
</dbReference>
<evidence type="ECO:0000313" key="3">
    <source>
        <dbReference type="Proteomes" id="UP001201163"/>
    </source>
</evidence>
<dbReference type="AlphaFoldDB" id="A0AAD4L6P8"/>
<reference evidence="2" key="1">
    <citation type="submission" date="2022-01" db="EMBL/GenBank/DDBJ databases">
        <title>Comparative genomics reveals a dynamic genome evolution in the ectomycorrhizal milk-cap (Lactarius) mushrooms.</title>
        <authorList>
            <consortium name="DOE Joint Genome Institute"/>
            <person name="Lebreton A."/>
            <person name="Tang N."/>
            <person name="Kuo A."/>
            <person name="LaButti K."/>
            <person name="Drula E."/>
            <person name="Barry K."/>
            <person name="Clum A."/>
            <person name="Lipzen A."/>
            <person name="Mousain D."/>
            <person name="Ng V."/>
            <person name="Wang R."/>
            <person name="Wang X."/>
            <person name="Dai Y."/>
            <person name="Henrissat B."/>
            <person name="Grigoriev I.V."/>
            <person name="Guerin-Laguette A."/>
            <person name="Yu F."/>
            <person name="Martin F.M."/>
        </authorList>
    </citation>
    <scope>NUCLEOTIDE SEQUENCE</scope>
    <source>
        <strain evidence="2">QP</strain>
    </source>
</reference>
<accession>A0AAD4L6P8</accession>
<organism evidence="2 3">
    <name type="scientific">Lactarius akahatsu</name>
    <dbReference type="NCBI Taxonomy" id="416441"/>
    <lineage>
        <taxon>Eukaryota</taxon>
        <taxon>Fungi</taxon>
        <taxon>Dikarya</taxon>
        <taxon>Basidiomycota</taxon>
        <taxon>Agaricomycotina</taxon>
        <taxon>Agaricomycetes</taxon>
        <taxon>Russulales</taxon>
        <taxon>Russulaceae</taxon>
        <taxon>Lactarius</taxon>
    </lineage>
</organism>
<keyword evidence="1" id="KW-0812">Transmembrane</keyword>
<evidence type="ECO:0000313" key="2">
    <source>
        <dbReference type="EMBL" id="KAH8980466.1"/>
    </source>
</evidence>
<feature type="transmembrane region" description="Helical" evidence="1">
    <location>
        <begin position="86"/>
        <end position="110"/>
    </location>
</feature>
<keyword evidence="1" id="KW-0472">Membrane</keyword>
<comment type="caution">
    <text evidence="2">The sequence shown here is derived from an EMBL/GenBank/DDBJ whole genome shotgun (WGS) entry which is preliminary data.</text>
</comment>
<gene>
    <name evidence="2" type="ORF">EDB92DRAFT_1805749</name>
</gene>
<evidence type="ECO:0000256" key="1">
    <source>
        <dbReference type="SAM" id="Phobius"/>
    </source>
</evidence>
<feature type="transmembrane region" description="Helical" evidence="1">
    <location>
        <begin position="122"/>
        <end position="145"/>
    </location>
</feature>
<keyword evidence="1" id="KW-1133">Transmembrane helix</keyword>
<proteinExistence type="predicted"/>
<sequence>MSERLNPLPKPLYYTTLATLGLSTPVLVLALIDLGTVSFFLNIPAAGLTILHDATLLRMAARAARYHPAVVTTPGYFDPVASGFNLCVLSACAFMYFLGFGMTVFTGVFAQRGDISWETGTGMGTIVAQAVLAPLVGTLLLVALFQSVRMRKLGAPHLYGQF</sequence>
<name>A0AAD4L6P8_9AGAM</name>
<dbReference type="EMBL" id="JAKELL010000135">
    <property type="protein sequence ID" value="KAH8980466.1"/>
    <property type="molecule type" value="Genomic_DNA"/>
</dbReference>
<feature type="transmembrane region" description="Helical" evidence="1">
    <location>
        <begin position="12"/>
        <end position="32"/>
    </location>
</feature>
<keyword evidence="3" id="KW-1185">Reference proteome</keyword>
<protein>
    <submittedName>
        <fullName evidence="2">Uncharacterized protein</fullName>
    </submittedName>
</protein>